<evidence type="ECO:0000256" key="3">
    <source>
        <dbReference type="ARBA" id="ARBA00023015"/>
    </source>
</evidence>
<dbReference type="InterPro" id="IPR013767">
    <property type="entry name" value="PAS_fold"/>
</dbReference>
<name>D7CKY4_SYNLT</name>
<evidence type="ECO:0000259" key="7">
    <source>
        <dbReference type="PROSITE" id="PS50112"/>
    </source>
</evidence>
<dbReference type="PROSITE" id="PS50045">
    <property type="entry name" value="SIGMA54_INTERACT_4"/>
    <property type="match status" value="1"/>
</dbReference>
<dbReference type="CDD" id="cd00009">
    <property type="entry name" value="AAA"/>
    <property type="match status" value="1"/>
</dbReference>
<dbReference type="EMBL" id="CP002048">
    <property type="protein sequence ID" value="ADI01369.1"/>
    <property type="molecule type" value="Genomic_DNA"/>
</dbReference>
<dbReference type="SUPFAM" id="SSF46689">
    <property type="entry name" value="Homeodomain-like"/>
    <property type="match status" value="1"/>
</dbReference>
<dbReference type="InterPro" id="IPR009057">
    <property type="entry name" value="Homeodomain-like_sf"/>
</dbReference>
<dbReference type="InterPro" id="IPR025662">
    <property type="entry name" value="Sigma_54_int_dom_ATP-bd_1"/>
</dbReference>
<keyword evidence="1" id="KW-0547">Nucleotide-binding</keyword>
<dbReference type="PROSITE" id="PS00688">
    <property type="entry name" value="SIGMA54_INTERACT_3"/>
    <property type="match status" value="1"/>
</dbReference>
<dbReference type="Gene3D" id="1.10.8.60">
    <property type="match status" value="1"/>
</dbReference>
<dbReference type="InterPro" id="IPR027417">
    <property type="entry name" value="P-loop_NTPase"/>
</dbReference>
<dbReference type="PROSITE" id="PS50112">
    <property type="entry name" value="PAS"/>
    <property type="match status" value="1"/>
</dbReference>
<gene>
    <name evidence="8" type="ordered locus">Slip_0585</name>
</gene>
<dbReference type="RefSeq" id="WP_013174771.1">
    <property type="nucleotide sequence ID" value="NC_014220.1"/>
</dbReference>
<dbReference type="STRING" id="643648.Slip_0585"/>
<evidence type="ECO:0000256" key="1">
    <source>
        <dbReference type="ARBA" id="ARBA00022741"/>
    </source>
</evidence>
<proteinExistence type="predicted"/>
<dbReference type="CDD" id="cd00130">
    <property type="entry name" value="PAS"/>
    <property type="match status" value="1"/>
</dbReference>
<dbReference type="GO" id="GO:0006355">
    <property type="term" value="P:regulation of DNA-templated transcription"/>
    <property type="evidence" value="ECO:0007669"/>
    <property type="project" value="InterPro"/>
</dbReference>
<dbReference type="KEGG" id="slp:Slip_0585"/>
<dbReference type="SUPFAM" id="SSF52540">
    <property type="entry name" value="P-loop containing nucleoside triphosphate hydrolases"/>
    <property type="match status" value="1"/>
</dbReference>
<dbReference type="InterPro" id="IPR025944">
    <property type="entry name" value="Sigma_54_int_dom_CS"/>
</dbReference>
<dbReference type="GO" id="GO:0043565">
    <property type="term" value="F:sequence-specific DNA binding"/>
    <property type="evidence" value="ECO:0007669"/>
    <property type="project" value="InterPro"/>
</dbReference>
<dbReference type="AlphaFoldDB" id="D7CKY4"/>
<feature type="domain" description="PAS" evidence="7">
    <location>
        <begin position="30"/>
        <end position="81"/>
    </location>
</feature>
<dbReference type="Pfam" id="PF25601">
    <property type="entry name" value="AAA_lid_14"/>
    <property type="match status" value="1"/>
</dbReference>
<dbReference type="PANTHER" id="PTHR32071:SF121">
    <property type="entry name" value="SIGMA L-DEPENDENT TRANSCRIPTIONAL REGULATOR YQIR-RELATED"/>
    <property type="match status" value="1"/>
</dbReference>
<dbReference type="PROSITE" id="PS00675">
    <property type="entry name" value="SIGMA54_INTERACT_1"/>
    <property type="match status" value="1"/>
</dbReference>
<keyword evidence="4" id="KW-0238">DNA-binding</keyword>
<evidence type="ECO:0000313" key="9">
    <source>
        <dbReference type="Proteomes" id="UP000000378"/>
    </source>
</evidence>
<dbReference type="InterPro" id="IPR058031">
    <property type="entry name" value="AAA_lid_NorR"/>
</dbReference>
<dbReference type="SMART" id="SM00382">
    <property type="entry name" value="AAA"/>
    <property type="match status" value="1"/>
</dbReference>
<dbReference type="PRINTS" id="PR01590">
    <property type="entry name" value="HTHFIS"/>
</dbReference>
<dbReference type="InterPro" id="IPR035965">
    <property type="entry name" value="PAS-like_dom_sf"/>
</dbReference>
<keyword evidence="3" id="KW-0805">Transcription regulation</keyword>
<dbReference type="Gene3D" id="3.40.50.300">
    <property type="entry name" value="P-loop containing nucleotide triphosphate hydrolases"/>
    <property type="match status" value="1"/>
</dbReference>
<dbReference type="Pfam" id="PF02954">
    <property type="entry name" value="HTH_8"/>
    <property type="match status" value="1"/>
</dbReference>
<evidence type="ECO:0000256" key="4">
    <source>
        <dbReference type="ARBA" id="ARBA00023125"/>
    </source>
</evidence>
<dbReference type="PROSITE" id="PS00676">
    <property type="entry name" value="SIGMA54_INTERACT_2"/>
    <property type="match status" value="1"/>
</dbReference>
<organism evidence="8 9">
    <name type="scientific">Syntrophothermus lipocalidus (strain DSM 12680 / TGB-C1)</name>
    <dbReference type="NCBI Taxonomy" id="643648"/>
    <lineage>
        <taxon>Bacteria</taxon>
        <taxon>Bacillati</taxon>
        <taxon>Bacillota</taxon>
        <taxon>Clostridia</taxon>
        <taxon>Eubacteriales</taxon>
        <taxon>Syntrophomonadaceae</taxon>
        <taxon>Syntrophothermus</taxon>
    </lineage>
</organism>
<evidence type="ECO:0000313" key="8">
    <source>
        <dbReference type="EMBL" id="ADI01369.1"/>
    </source>
</evidence>
<dbReference type="GO" id="GO:0005524">
    <property type="term" value="F:ATP binding"/>
    <property type="evidence" value="ECO:0007669"/>
    <property type="project" value="UniProtKB-KW"/>
</dbReference>
<dbReference type="FunFam" id="3.40.50.300:FF:000006">
    <property type="entry name" value="DNA-binding transcriptional regulator NtrC"/>
    <property type="match status" value="1"/>
</dbReference>
<dbReference type="eggNOG" id="COG3829">
    <property type="taxonomic scope" value="Bacteria"/>
</dbReference>
<accession>D7CKY4</accession>
<dbReference type="SUPFAM" id="SSF55785">
    <property type="entry name" value="PYP-like sensor domain (PAS domain)"/>
    <property type="match status" value="1"/>
</dbReference>
<dbReference type="Gene3D" id="1.10.10.60">
    <property type="entry name" value="Homeodomain-like"/>
    <property type="match status" value="1"/>
</dbReference>
<keyword evidence="5" id="KW-0804">Transcription</keyword>
<dbReference type="Gene3D" id="3.30.450.20">
    <property type="entry name" value="PAS domain"/>
    <property type="match status" value="1"/>
</dbReference>
<dbReference type="Proteomes" id="UP000000378">
    <property type="component" value="Chromosome"/>
</dbReference>
<evidence type="ECO:0000259" key="6">
    <source>
        <dbReference type="PROSITE" id="PS50045"/>
    </source>
</evidence>
<feature type="domain" description="Sigma-54 factor interaction" evidence="6">
    <location>
        <begin position="175"/>
        <end position="404"/>
    </location>
</feature>
<protein>
    <submittedName>
        <fullName evidence="8">PAS modulated sigma54 specific transcriptional regulator, Fis family</fullName>
    </submittedName>
</protein>
<dbReference type="HOGENOM" id="CLU_000445_8_1_9"/>
<reference evidence="9" key="1">
    <citation type="journal article" date="2010" name="Stand. Genomic Sci.">
        <title>Complete genome sequence of Syntrophothermus lipocalidus type strain (TGB-C1T).</title>
        <authorList>
            <consortium name="US DOE Joint Genome Institute (JGI-PGF)"/>
            <person name="Djao O."/>
            <person name="Zhang X."/>
            <person name="Lucas S."/>
            <person name="Lapidus A."/>
            <person name="Glavina Del Rio T."/>
            <person name="Nolan M."/>
            <person name="Tice H."/>
            <person name="Cheng J."/>
            <person name="Han C."/>
            <person name="Tapia R."/>
            <person name="Goodwin L."/>
            <person name="Pitluck S."/>
            <person name="Liolios K."/>
            <person name="Ivanova N."/>
            <person name="Mavromatis K."/>
            <person name="Mikhailova N."/>
            <person name="Ovchinnikova G."/>
            <person name="Pati A."/>
            <person name="Brambilla E."/>
            <person name="Chen A."/>
            <person name="Palaniappan K."/>
            <person name="Land M."/>
            <person name="Hauser L."/>
            <person name="Chang Y."/>
            <person name="Jeffries C."/>
            <person name="Rohde M."/>
            <person name="Sikorski J."/>
            <person name="Spring S."/>
            <person name="Goker M."/>
            <person name="Detter J."/>
            <person name="Woyke T."/>
            <person name="Bristow J."/>
            <person name="Eisen J."/>
            <person name="Markowitz V."/>
            <person name="Hugenholtz P."/>
            <person name="Kyrpides N."/>
            <person name="Klenk H."/>
        </authorList>
    </citation>
    <scope>NUCLEOTIDE SEQUENCE [LARGE SCALE GENOMIC DNA]</scope>
    <source>
        <strain evidence="9">DSM 12680 / TGB-C1</strain>
    </source>
</reference>
<dbReference type="InterPro" id="IPR025943">
    <property type="entry name" value="Sigma_54_int_dom_ATP-bd_2"/>
</dbReference>
<dbReference type="NCBIfam" id="TIGR00229">
    <property type="entry name" value="sensory_box"/>
    <property type="match status" value="1"/>
</dbReference>
<dbReference type="InterPro" id="IPR002078">
    <property type="entry name" value="Sigma_54_int"/>
</dbReference>
<dbReference type="Pfam" id="PF00989">
    <property type="entry name" value="PAS"/>
    <property type="match status" value="1"/>
</dbReference>
<evidence type="ECO:0000256" key="5">
    <source>
        <dbReference type="ARBA" id="ARBA00023163"/>
    </source>
</evidence>
<dbReference type="InterPro" id="IPR003593">
    <property type="entry name" value="AAA+_ATPase"/>
</dbReference>
<dbReference type="InterPro" id="IPR002197">
    <property type="entry name" value="HTH_Fis"/>
</dbReference>
<dbReference type="InterPro" id="IPR000014">
    <property type="entry name" value="PAS"/>
</dbReference>
<sequence length="502" mass="55586">MYAEQLLNQSGYVLEAVEGKADLSDADNITKEDLVNILMRSYDAILITDSHGTVVLVNQATADCLGVQVEELIGQNVNDLVKSGLYSPSPTMEAIKTRSVVTALLKARNGNLLVATSVPVLDPQGEVQWVVTNTRFKSLVDNYIEALELEKAKSDRYKMVLEYLSSAVAGDTKSIVAQSPKMRQVLNVCDSVARTDSTVLIVGETGSGKEVLARYIHRISARAQEPFIPVNCAAIPHELMESEFFGYAPGAFTGASSTGKPGLFEMADKGTLFLDEIGELPLSMQSKLLRVLETQEVQRVGGTSLQKVDVRLIAATNRDLKSMVEQKVFRSDLYYRLNVIPLHIPPLRERPEDIIVLANKYLEELNRKYGFNKKLSLQAIQEFLKYNWPGNVRELRNVVERMAVTSVSDLLGIEGVQFAPKANVDESEEVGRVSSLLKSPTRLPSTHSGTLKSVLEAVEQEYIKQVLEECGGRIGMAAKRLGIHRTVLYRKMRAKEINKGKK</sequence>
<evidence type="ECO:0000256" key="2">
    <source>
        <dbReference type="ARBA" id="ARBA00022840"/>
    </source>
</evidence>
<keyword evidence="9" id="KW-1185">Reference proteome</keyword>
<keyword evidence="2" id="KW-0067">ATP-binding</keyword>
<dbReference type="Pfam" id="PF00158">
    <property type="entry name" value="Sigma54_activat"/>
    <property type="match status" value="1"/>
</dbReference>
<reference evidence="8 9" key="2">
    <citation type="journal article" date="2010" name="Stand. Genomic Sci.">
        <title>Complete genome sequence of Syntrophothermus lipocalidus type strain (TGB-C1).</title>
        <authorList>
            <person name="Djao O.D."/>
            <person name="Zhang X."/>
            <person name="Lucas S."/>
            <person name="Lapidus A."/>
            <person name="Del Rio T.G."/>
            <person name="Nolan M."/>
            <person name="Tice H."/>
            <person name="Cheng J.F."/>
            <person name="Han C."/>
            <person name="Tapia R."/>
            <person name="Goodwin L."/>
            <person name="Pitluck S."/>
            <person name="Liolios K."/>
            <person name="Ivanova N."/>
            <person name="Mavromatis K."/>
            <person name="Mikhailova N."/>
            <person name="Ovchinnikova G."/>
            <person name="Pati A."/>
            <person name="Brambilla E."/>
            <person name="Chen A."/>
            <person name="Palaniappan K."/>
            <person name="Land M."/>
            <person name="Hauser L."/>
            <person name="Chang Y.J."/>
            <person name="Jeffries C.D."/>
            <person name="Rohde M."/>
            <person name="Sikorski J."/>
            <person name="Spring S."/>
            <person name="Goker M."/>
            <person name="Detter J.C."/>
            <person name="Woyke T."/>
            <person name="Bristow J."/>
            <person name="Eisen J.A."/>
            <person name="Markowitz V."/>
            <person name="Hugenholtz P."/>
            <person name="Kyrpides N.C."/>
            <person name="Klenk H.P."/>
        </authorList>
    </citation>
    <scope>NUCLEOTIDE SEQUENCE [LARGE SCALE GENOMIC DNA]</scope>
    <source>
        <strain evidence="9">DSM 12680 / TGB-C1</strain>
    </source>
</reference>
<dbReference type="PANTHER" id="PTHR32071">
    <property type="entry name" value="TRANSCRIPTIONAL REGULATORY PROTEIN"/>
    <property type="match status" value="1"/>
</dbReference>